<protein>
    <submittedName>
        <fullName evidence="1">Uncharacterized protein</fullName>
    </submittedName>
</protein>
<evidence type="ECO:0000313" key="2">
    <source>
        <dbReference type="Proteomes" id="UP000195221"/>
    </source>
</evidence>
<evidence type="ECO:0000313" key="1">
    <source>
        <dbReference type="EMBL" id="OTP77490.1"/>
    </source>
</evidence>
<organism evidence="1 2">
    <name type="scientific">Caballeronia sordidicola</name>
    <name type="common">Burkholderia sordidicola</name>
    <dbReference type="NCBI Taxonomy" id="196367"/>
    <lineage>
        <taxon>Bacteria</taxon>
        <taxon>Pseudomonadati</taxon>
        <taxon>Pseudomonadota</taxon>
        <taxon>Betaproteobacteria</taxon>
        <taxon>Burkholderiales</taxon>
        <taxon>Burkholderiaceae</taxon>
        <taxon>Caballeronia</taxon>
    </lineage>
</organism>
<proteinExistence type="predicted"/>
<accession>A0A242N1D1</accession>
<dbReference type="AlphaFoldDB" id="A0A242N1D1"/>
<reference evidence="1 2" key="1">
    <citation type="submission" date="2017-03" db="EMBL/GenBank/DDBJ databases">
        <title>Genome analysis of strain PAMC 26577.</title>
        <authorList>
            <person name="Oh H.-M."/>
            <person name="Yang J.-A."/>
        </authorList>
    </citation>
    <scope>NUCLEOTIDE SEQUENCE [LARGE SCALE GENOMIC DNA]</scope>
    <source>
        <strain evidence="1 2">PAMC 26577</strain>
    </source>
</reference>
<dbReference type="Proteomes" id="UP000195221">
    <property type="component" value="Unassembled WGS sequence"/>
</dbReference>
<comment type="caution">
    <text evidence="1">The sequence shown here is derived from an EMBL/GenBank/DDBJ whole genome shotgun (WGS) entry which is preliminary data.</text>
</comment>
<sequence>MAYEPEPLAVTGAAGPLGVAVPMPGVLLLPIDEELLCFIDLWCVVPVVPVPAAWLVVWALSPACKPVAELGGLFWANAVLETQSTAPIAHAIEKCFMPVFLSVRLETSMDRVTSNKRTLTCLLKPLFSM</sequence>
<gene>
    <name evidence="1" type="ORF">PAMC26577_07635</name>
</gene>
<name>A0A242N1D1_CABSO</name>
<dbReference type="EMBL" id="NBTZ01000030">
    <property type="protein sequence ID" value="OTP77490.1"/>
    <property type="molecule type" value="Genomic_DNA"/>
</dbReference>